<protein>
    <recommendedName>
        <fullName evidence="2">CBM-cenC domain-containing protein</fullName>
    </recommendedName>
</protein>
<reference evidence="1" key="1">
    <citation type="journal article" date="2015" name="Nature">
        <title>Complex archaea that bridge the gap between prokaryotes and eukaryotes.</title>
        <authorList>
            <person name="Spang A."/>
            <person name="Saw J.H."/>
            <person name="Jorgensen S.L."/>
            <person name="Zaremba-Niedzwiedzka K."/>
            <person name="Martijn J."/>
            <person name="Lind A.E."/>
            <person name="van Eijk R."/>
            <person name="Schleper C."/>
            <person name="Guy L."/>
            <person name="Ettema T.J."/>
        </authorList>
    </citation>
    <scope>NUCLEOTIDE SEQUENCE</scope>
</reference>
<evidence type="ECO:0008006" key="2">
    <source>
        <dbReference type="Google" id="ProtNLM"/>
    </source>
</evidence>
<evidence type="ECO:0000313" key="1">
    <source>
        <dbReference type="EMBL" id="KKL49584.1"/>
    </source>
</evidence>
<feature type="non-terminal residue" evidence="1">
    <location>
        <position position="1"/>
    </location>
</feature>
<comment type="caution">
    <text evidence="1">The sequence shown here is derived from an EMBL/GenBank/DDBJ whole genome shotgun (WGS) entry which is preliminary data.</text>
</comment>
<sequence>RLEFTQPASGVGRLNIAIPQDWGRLDEILDPANDVGSLLRVIQTDRSGDPQIVAEYVLRRTATPRKDAGNLIQLTAPSIEDALEWAVVYPYDWPPEIFTPNWIYGAEGAEGSFANGGMEDFNLNGDAETGEVTPWQSTTAAADVKAPDSDLVIDTTDPRNGTYCFEVDPSTFHSGMVLRGLSVEPNSTVVFQGFLKEPSNSGQRFTMGIQMGVGSTLDVGAKIYNDIGLAELDGAAYRAGATDGTYQTLDATVTFGPKVTETNVFFQYDEHPSGNGALFRVDDITVTGFGIGLAPWETVGDLDIFELDTVPVDEGTQSMKFQVSAGSGANESGPRQRVTGLTIGKTYTWSQKFVHAAGGNEPIRMIAKRPAGAWVTSEVTQIPTGATFTYAAVTFVADTTEIWLDARYGNAGASPVFNMDTGQFAEGLQPSTVGEIMLALLADAQTDHSGEAGDLARVTLLWLKADFTAAVDSSGNAWRADESLTIVRGKTYGKVLSSDFAQLGYESRIKPNPSYPSDSESHILQIFNPADLTTRVGGASNDLVASVGFSGGNVTKGPVVKTPKSRTVALA</sequence>
<gene>
    <name evidence="1" type="ORF">LCGC14_2314050</name>
</gene>
<organism evidence="1">
    <name type="scientific">marine sediment metagenome</name>
    <dbReference type="NCBI Taxonomy" id="412755"/>
    <lineage>
        <taxon>unclassified sequences</taxon>
        <taxon>metagenomes</taxon>
        <taxon>ecological metagenomes</taxon>
    </lineage>
</organism>
<dbReference type="EMBL" id="LAZR01032907">
    <property type="protein sequence ID" value="KKL49584.1"/>
    <property type="molecule type" value="Genomic_DNA"/>
</dbReference>
<accession>A0A0F9CKB8</accession>
<proteinExistence type="predicted"/>
<dbReference type="Gene3D" id="2.60.120.260">
    <property type="entry name" value="Galactose-binding domain-like"/>
    <property type="match status" value="1"/>
</dbReference>
<dbReference type="AlphaFoldDB" id="A0A0F9CKB8"/>
<feature type="non-terminal residue" evidence="1">
    <location>
        <position position="571"/>
    </location>
</feature>
<name>A0A0F9CKB8_9ZZZZ</name>